<dbReference type="EMBL" id="JBHLYQ010000001">
    <property type="protein sequence ID" value="MFC0080543.1"/>
    <property type="molecule type" value="Genomic_DNA"/>
</dbReference>
<keyword evidence="1 6" id="KW-0963">Cytoplasm</keyword>
<dbReference type="PANTHER" id="PTHR34696:SF1">
    <property type="entry name" value="PHOSPHORIBOSYLFORMYLGLYCINAMIDINE SYNTHASE SUBUNIT PURS"/>
    <property type="match status" value="1"/>
</dbReference>
<evidence type="ECO:0000313" key="8">
    <source>
        <dbReference type="Proteomes" id="UP001589788"/>
    </source>
</evidence>
<reference evidence="7 8" key="1">
    <citation type="submission" date="2024-09" db="EMBL/GenBank/DDBJ databases">
        <authorList>
            <person name="Sun Q."/>
            <person name="Mori K."/>
        </authorList>
    </citation>
    <scope>NUCLEOTIDE SEQUENCE [LARGE SCALE GENOMIC DNA]</scope>
    <source>
        <strain evidence="7 8">JCM 15389</strain>
    </source>
</reference>
<comment type="function">
    <text evidence="6">Part of the phosphoribosylformylglycinamidine synthase complex involved in the purines biosynthetic pathway. Catalyzes the ATP-dependent conversion of formylglycinamide ribonucleotide (FGAR) and glutamine to yield formylglycinamidine ribonucleotide (FGAM) and glutamate. The FGAM synthase complex is composed of three subunits. PurQ produces an ammonia molecule by converting glutamine to glutamate. PurL transfers the ammonia molecule to FGAR to form FGAM in an ATP-dependent manner. PurS interacts with PurQ and PurL and is thought to assist in the transfer of the ammonia molecule from PurQ to PurL.</text>
</comment>
<dbReference type="Proteomes" id="UP001589788">
    <property type="component" value="Unassembled WGS sequence"/>
</dbReference>
<name>A0ABV6BYL8_9ACTN</name>
<gene>
    <name evidence="6 7" type="primary">purS</name>
    <name evidence="7" type="ORF">ACFFRE_00015</name>
</gene>
<dbReference type="Pfam" id="PF02700">
    <property type="entry name" value="PurS"/>
    <property type="match status" value="1"/>
</dbReference>
<comment type="pathway">
    <text evidence="6">Purine metabolism; IMP biosynthesis via de novo pathway; 5-amino-1-(5-phospho-D-ribosyl)imidazole from N(2)-formyl-N(1)-(5-phospho-D-ribosyl)glycinamide: step 1/2.</text>
</comment>
<dbReference type="NCBIfam" id="TIGR00302">
    <property type="entry name" value="phosphoribosylformylglycinamidine synthase subunit PurS"/>
    <property type="match status" value="1"/>
</dbReference>
<organism evidence="7 8">
    <name type="scientific">Aciditerrimonas ferrireducens</name>
    <dbReference type="NCBI Taxonomy" id="667306"/>
    <lineage>
        <taxon>Bacteria</taxon>
        <taxon>Bacillati</taxon>
        <taxon>Actinomycetota</taxon>
        <taxon>Acidimicrobiia</taxon>
        <taxon>Acidimicrobiales</taxon>
        <taxon>Acidimicrobiaceae</taxon>
        <taxon>Aciditerrimonas</taxon>
    </lineage>
</organism>
<proteinExistence type="inferred from homology"/>
<keyword evidence="3 6" id="KW-0547">Nucleotide-binding</keyword>
<comment type="caution">
    <text evidence="7">The sequence shown here is derived from an EMBL/GenBank/DDBJ whole genome shotgun (WGS) entry which is preliminary data.</text>
</comment>
<keyword evidence="4 6" id="KW-0658">Purine biosynthesis</keyword>
<dbReference type="InterPro" id="IPR036604">
    <property type="entry name" value="PurS-like_sf"/>
</dbReference>
<keyword evidence="8" id="KW-1185">Reference proteome</keyword>
<dbReference type="InterPro" id="IPR003850">
    <property type="entry name" value="PurS"/>
</dbReference>
<comment type="catalytic activity">
    <reaction evidence="6">
        <text>N(2)-formyl-N(1)-(5-phospho-beta-D-ribosyl)glycinamide + L-glutamine + ATP + H2O = 2-formamido-N(1)-(5-O-phospho-beta-D-ribosyl)acetamidine + L-glutamate + ADP + phosphate + H(+)</text>
        <dbReference type="Rhea" id="RHEA:17129"/>
        <dbReference type="ChEBI" id="CHEBI:15377"/>
        <dbReference type="ChEBI" id="CHEBI:15378"/>
        <dbReference type="ChEBI" id="CHEBI:29985"/>
        <dbReference type="ChEBI" id="CHEBI:30616"/>
        <dbReference type="ChEBI" id="CHEBI:43474"/>
        <dbReference type="ChEBI" id="CHEBI:58359"/>
        <dbReference type="ChEBI" id="CHEBI:147286"/>
        <dbReference type="ChEBI" id="CHEBI:147287"/>
        <dbReference type="ChEBI" id="CHEBI:456216"/>
        <dbReference type="EC" id="6.3.5.3"/>
    </reaction>
</comment>
<accession>A0ABV6BYL8</accession>
<evidence type="ECO:0000256" key="2">
    <source>
        <dbReference type="ARBA" id="ARBA00022598"/>
    </source>
</evidence>
<evidence type="ECO:0000256" key="1">
    <source>
        <dbReference type="ARBA" id="ARBA00022490"/>
    </source>
</evidence>
<comment type="subcellular location">
    <subcellularLocation>
        <location evidence="6">Cytoplasm</location>
    </subcellularLocation>
</comment>
<keyword evidence="5 6" id="KW-0067">ATP-binding</keyword>
<sequence>MSRFGVLVEVRLRPGIADPAGSTVARALPALGFEGVEGVRLGKAVRLTLEAPDEPTARRTAEAVAARLLANAVMEDYEVLAVEALPNAPEEGPRP</sequence>
<protein>
    <recommendedName>
        <fullName evidence="6">Phosphoribosylformylglycinamidine synthase subunit PurS</fullName>
        <shortName evidence="6">FGAM synthase</shortName>
        <ecNumber evidence="6">6.3.5.3</ecNumber>
    </recommendedName>
    <alternativeName>
        <fullName evidence="6">Formylglycinamide ribonucleotide amidotransferase subunit III</fullName>
        <shortName evidence="6">FGAR amidotransferase III</shortName>
        <shortName evidence="6">FGAR-AT III</shortName>
    </alternativeName>
    <alternativeName>
        <fullName evidence="6">Phosphoribosylformylglycinamidine synthase subunit III</fullName>
    </alternativeName>
</protein>
<dbReference type="PANTHER" id="PTHR34696">
    <property type="entry name" value="PHOSPHORIBOSYLFORMYLGLYCINAMIDINE SYNTHASE SUBUNIT PURS"/>
    <property type="match status" value="1"/>
</dbReference>
<dbReference type="EC" id="6.3.5.3" evidence="6"/>
<evidence type="ECO:0000256" key="5">
    <source>
        <dbReference type="ARBA" id="ARBA00022840"/>
    </source>
</evidence>
<evidence type="ECO:0000256" key="3">
    <source>
        <dbReference type="ARBA" id="ARBA00022741"/>
    </source>
</evidence>
<dbReference type="GO" id="GO:0004642">
    <property type="term" value="F:phosphoribosylformylglycinamidine synthase activity"/>
    <property type="evidence" value="ECO:0007669"/>
    <property type="project" value="UniProtKB-EC"/>
</dbReference>
<dbReference type="Gene3D" id="3.30.1280.10">
    <property type="entry name" value="Phosphoribosylformylglycinamidine synthase subunit PurS"/>
    <property type="match status" value="1"/>
</dbReference>
<dbReference type="NCBIfam" id="NF004630">
    <property type="entry name" value="PRK05974.1"/>
    <property type="match status" value="1"/>
</dbReference>
<comment type="similarity">
    <text evidence="6">Belongs to the PurS family.</text>
</comment>
<comment type="subunit">
    <text evidence="6">Part of the FGAM synthase complex composed of 1 PurL, 1 PurQ and 2 PurS subunits.</text>
</comment>
<dbReference type="HAMAP" id="MF_01926">
    <property type="entry name" value="PurS"/>
    <property type="match status" value="1"/>
</dbReference>
<evidence type="ECO:0000256" key="6">
    <source>
        <dbReference type="HAMAP-Rule" id="MF_01926"/>
    </source>
</evidence>
<dbReference type="SUPFAM" id="SSF82697">
    <property type="entry name" value="PurS-like"/>
    <property type="match status" value="1"/>
</dbReference>
<evidence type="ECO:0000313" key="7">
    <source>
        <dbReference type="EMBL" id="MFC0080543.1"/>
    </source>
</evidence>
<dbReference type="RefSeq" id="WP_377786851.1">
    <property type="nucleotide sequence ID" value="NZ_JBHLYQ010000001.1"/>
</dbReference>
<keyword evidence="2 6" id="KW-0436">Ligase</keyword>
<evidence type="ECO:0000256" key="4">
    <source>
        <dbReference type="ARBA" id="ARBA00022755"/>
    </source>
</evidence>